<accession>A0A8H4TV45</accession>
<evidence type="ECO:0000259" key="2">
    <source>
        <dbReference type="Pfam" id="PF26082"/>
    </source>
</evidence>
<dbReference type="Proteomes" id="UP000622797">
    <property type="component" value="Unassembled WGS sequence"/>
</dbReference>
<feature type="domain" description="Oxidoreductase acuF-like C2H2 type zinc-finger" evidence="2">
    <location>
        <begin position="136"/>
        <end position="168"/>
    </location>
</feature>
<dbReference type="AlphaFoldDB" id="A0A8H4TV45"/>
<proteinExistence type="predicted"/>
<organism evidence="3 4">
    <name type="scientific">Fusarium sarcochroum</name>
    <dbReference type="NCBI Taxonomy" id="1208366"/>
    <lineage>
        <taxon>Eukaryota</taxon>
        <taxon>Fungi</taxon>
        <taxon>Dikarya</taxon>
        <taxon>Ascomycota</taxon>
        <taxon>Pezizomycotina</taxon>
        <taxon>Sordariomycetes</taxon>
        <taxon>Hypocreomycetidae</taxon>
        <taxon>Hypocreales</taxon>
        <taxon>Nectriaceae</taxon>
        <taxon>Fusarium</taxon>
        <taxon>Fusarium lateritium species complex</taxon>
    </lineage>
</organism>
<feature type="region of interest" description="Disordered" evidence="1">
    <location>
        <begin position="310"/>
        <end position="351"/>
    </location>
</feature>
<name>A0A8H4TV45_9HYPO</name>
<dbReference type="PANTHER" id="PTHR35391">
    <property type="entry name" value="C2H2-TYPE DOMAIN-CONTAINING PROTEIN-RELATED"/>
    <property type="match status" value="1"/>
</dbReference>
<protein>
    <recommendedName>
        <fullName evidence="2">Oxidoreductase acuF-like C2H2 type zinc-finger domain-containing protein</fullName>
    </recommendedName>
</protein>
<feature type="compositionally biased region" description="Polar residues" evidence="1">
    <location>
        <begin position="366"/>
        <end position="378"/>
    </location>
</feature>
<comment type="caution">
    <text evidence="3">The sequence shown here is derived from an EMBL/GenBank/DDBJ whole genome shotgun (WGS) entry which is preliminary data.</text>
</comment>
<reference evidence="3" key="1">
    <citation type="journal article" date="2020" name="BMC Genomics">
        <title>Correction to: Identification and distribution of gene clusters required for synthesis of sphingolipid metabolism inhibitors in diverse species of the filamentous fungus Fusarium.</title>
        <authorList>
            <person name="Kim H.S."/>
            <person name="Lohmar J.M."/>
            <person name="Busman M."/>
            <person name="Brown D.W."/>
            <person name="Naumann T.A."/>
            <person name="Divon H.H."/>
            <person name="Lysoe E."/>
            <person name="Uhlig S."/>
            <person name="Proctor R.H."/>
        </authorList>
    </citation>
    <scope>NUCLEOTIDE SEQUENCE</scope>
    <source>
        <strain evidence="3">NRRL 20472</strain>
    </source>
</reference>
<evidence type="ECO:0000313" key="3">
    <source>
        <dbReference type="EMBL" id="KAF4964484.1"/>
    </source>
</evidence>
<dbReference type="Pfam" id="PF26082">
    <property type="entry name" value="zf-C2H2_AcuF"/>
    <property type="match status" value="1"/>
</dbReference>
<dbReference type="OrthoDB" id="5068328at2759"/>
<reference evidence="3" key="2">
    <citation type="submission" date="2020-05" db="EMBL/GenBank/DDBJ databases">
        <authorList>
            <person name="Kim H.-S."/>
            <person name="Proctor R.H."/>
            <person name="Brown D.W."/>
        </authorList>
    </citation>
    <scope>NUCLEOTIDE SEQUENCE</scope>
    <source>
        <strain evidence="3">NRRL 20472</strain>
    </source>
</reference>
<feature type="region of interest" description="Disordered" evidence="1">
    <location>
        <begin position="366"/>
        <end position="399"/>
    </location>
</feature>
<evidence type="ECO:0000256" key="1">
    <source>
        <dbReference type="SAM" id="MobiDB-lite"/>
    </source>
</evidence>
<evidence type="ECO:0000313" key="4">
    <source>
        <dbReference type="Proteomes" id="UP000622797"/>
    </source>
</evidence>
<dbReference type="PANTHER" id="PTHR35391:SF7">
    <property type="entry name" value="C2H2-TYPE DOMAIN-CONTAINING PROTEIN"/>
    <property type="match status" value="1"/>
</dbReference>
<gene>
    <name evidence="3" type="ORF">FSARC_7586</name>
</gene>
<keyword evidence="4" id="KW-1185">Reference proteome</keyword>
<dbReference type="InterPro" id="IPR058925">
    <property type="entry name" value="zf-C2H2_AcuF"/>
</dbReference>
<dbReference type="EMBL" id="JABEXW010000406">
    <property type="protein sequence ID" value="KAF4964484.1"/>
    <property type="molecule type" value="Genomic_DNA"/>
</dbReference>
<sequence>MWRNKDSITPDPGSDQEFQRVRDFFKEAWLVYDITAQLEQRAAELEDFKFDLLQFIPIGRGKHTAFVSEERLSCVQTRLIRANLTRRNRFDIYFRQCLDEAPNPVSSANLLLIILDKKRLNNPEENYPECPAVEDTPFRCPYCAQILDPSYSSSKNTKKWRAHLAEDLSPYECIYAHCTRPDAMYSTVDVWKKHLRDYHGNVSWLCDTCWLIADDPSAFTFPTKESYHAHLRANHDDEFNLKDLPLMTKIGQITIVPPVKCPLCPHDIPLLHPETDKHLAEHLHAFALKALLRRTNIEIVRPENELEPSIDATVDVSSSKHDVDSKPGTTVSSPLGSRGPHPAGSIAGSQASDLCARSGPIHECYSASSISARPSTASRLPPTPSERPNGENDPGAFNPHFQFLTAKGAWTVPAPPDDPIAQEVDAAWKEGAQLKHWMKHDVPKYK</sequence>